<feature type="transmembrane region" description="Helical" evidence="6">
    <location>
        <begin position="102"/>
        <end position="130"/>
    </location>
</feature>
<dbReference type="PATRIC" id="fig|1121305.3.peg.1328"/>
<dbReference type="PANTHER" id="PTHR46795">
    <property type="entry name" value="ABC TRANSPORTER PERMEASE-RELATED-RELATED"/>
    <property type="match status" value="1"/>
</dbReference>
<evidence type="ECO:0000256" key="4">
    <source>
        <dbReference type="ARBA" id="ARBA00022989"/>
    </source>
</evidence>
<dbReference type="InterPro" id="IPR052536">
    <property type="entry name" value="ABC-4_Integral_Memb_Prot"/>
</dbReference>
<feature type="transmembrane region" description="Helical" evidence="6">
    <location>
        <begin position="579"/>
        <end position="598"/>
    </location>
</feature>
<feature type="transmembrane region" description="Helical" evidence="6">
    <location>
        <begin position="294"/>
        <end position="315"/>
    </location>
</feature>
<feature type="transmembrane region" description="Helical" evidence="6">
    <location>
        <begin position="194"/>
        <end position="213"/>
    </location>
</feature>
<dbReference type="AlphaFoldDB" id="A0A151AP72"/>
<evidence type="ECO:0000259" key="7">
    <source>
        <dbReference type="Pfam" id="PF02687"/>
    </source>
</evidence>
<evidence type="ECO:0000256" key="6">
    <source>
        <dbReference type="PIRNR" id="PIRNR018968"/>
    </source>
</evidence>
<feature type="domain" description="ABC3 transporter permease C-terminal" evidence="7">
    <location>
        <begin position="62"/>
        <end position="175"/>
    </location>
</feature>
<keyword evidence="5 6" id="KW-0472">Membrane</keyword>
<comment type="similarity">
    <text evidence="6">Belongs to the ABC-4 integral membrane protein family.</text>
</comment>
<dbReference type="PIRSF" id="PIRSF018968">
    <property type="entry name" value="ABC_permease_BceB"/>
    <property type="match status" value="1"/>
</dbReference>
<keyword evidence="9" id="KW-1185">Reference proteome</keyword>
<accession>A0A151AP72</accession>
<dbReference type="Pfam" id="PF02687">
    <property type="entry name" value="FtsX"/>
    <property type="match status" value="1"/>
</dbReference>
<evidence type="ECO:0000256" key="5">
    <source>
        <dbReference type="ARBA" id="ARBA00023136"/>
    </source>
</evidence>
<keyword evidence="6" id="KW-0813">Transport</keyword>
<evidence type="ECO:0000256" key="3">
    <source>
        <dbReference type="ARBA" id="ARBA00022692"/>
    </source>
</evidence>
<keyword evidence="3 6" id="KW-0812">Transmembrane</keyword>
<reference evidence="8 9" key="1">
    <citation type="submission" date="2016-02" db="EMBL/GenBank/DDBJ databases">
        <title>Genome sequence of Clostridium colicanis DSM 13634.</title>
        <authorList>
            <person name="Poehlein A."/>
            <person name="Daniel R."/>
        </authorList>
    </citation>
    <scope>NUCLEOTIDE SEQUENCE [LARGE SCALE GENOMIC DNA]</scope>
    <source>
        <strain evidence="8 9">DSM 13634</strain>
    </source>
</reference>
<feature type="transmembrane region" description="Helical" evidence="6">
    <location>
        <begin position="240"/>
        <end position="265"/>
    </location>
</feature>
<keyword evidence="4 6" id="KW-1133">Transmembrane helix</keyword>
<gene>
    <name evidence="8" type="primary">yxdM_2</name>
    <name evidence="8" type="ORF">CLCOL_13240</name>
</gene>
<evidence type="ECO:0000313" key="9">
    <source>
        <dbReference type="Proteomes" id="UP000075374"/>
    </source>
</evidence>
<evidence type="ECO:0000256" key="1">
    <source>
        <dbReference type="ARBA" id="ARBA00004651"/>
    </source>
</evidence>
<dbReference type="GO" id="GO:0005886">
    <property type="term" value="C:plasma membrane"/>
    <property type="evidence" value="ECO:0007669"/>
    <property type="project" value="UniProtKB-SubCell"/>
</dbReference>
<sequence length="645" mass="74207">MTFQQFAFNNVRRNTRVYLAYFLSSVFTIMVFFSFAVNLFHPVIVNKSGGAVEMIMGQTEAAILVFSFLFVFISVNAFLKVRSKEFGVLMMLGMSKKQLRRLLFMENMIIGCLAIIIGITIGLVFSKLLLMLLSSILSYGSLSFYFPYKAILLTIGFFILIFLGISALTPLIIRTSDIITLLKGTKKPNKEIKFSIILSLAAVLLLSLGYFMALSPQLYDINPLLDKVVLFIERIQYTEVIITTSVIIGTYLFFSQLSIFILQWLKRKRSFYMNKTNMLWISDLIYRIRDNTRMLFLVTILSAVAFTSITGVYALSSVVKDESLKDNPFALTYTSYSSNGNEQQQIKTIDGMLERYGFKFKKYKSEVIKQVSKDNNIIHIIKLSDYNNCVSALGLEKMILDREQALLVPVYVRFDPKRDKTLSQKNIVLDNGEINLKVVGIAPKVIFYSGLFRNLVVVNDETYNKITSIQEKYHSYSYDIPDWLNTFEVTEKLREELGVGEQGEYFWSTRIEGYILENQNKKLFLYVGFFLGAIFFLGASSFLYFRLYTDLNQEKNKYIGISKLGLSFKEMKKVASIQIGVLFFVPYVLASIHTYFAIKVLQTVLYSSVLNQFLVVIGVFLILNIIYYISVRSRYVNYLKRFIVQ</sequence>
<dbReference type="InterPro" id="IPR027022">
    <property type="entry name" value="ABC_permease_BceB-typ"/>
</dbReference>
<dbReference type="Proteomes" id="UP000075374">
    <property type="component" value="Unassembled WGS sequence"/>
</dbReference>
<feature type="transmembrane region" description="Helical" evidence="6">
    <location>
        <begin position="610"/>
        <end position="631"/>
    </location>
</feature>
<feature type="transmembrane region" description="Helical" evidence="6">
    <location>
        <begin position="61"/>
        <end position="81"/>
    </location>
</feature>
<dbReference type="STRING" id="1121305.CLCOL_13240"/>
<keyword evidence="2 6" id="KW-1003">Cell membrane</keyword>
<evidence type="ECO:0000313" key="8">
    <source>
        <dbReference type="EMBL" id="KYH29187.1"/>
    </source>
</evidence>
<comment type="caution">
    <text evidence="8">The sequence shown here is derived from an EMBL/GenBank/DDBJ whole genome shotgun (WGS) entry which is preliminary data.</text>
</comment>
<dbReference type="GO" id="GO:0055085">
    <property type="term" value="P:transmembrane transport"/>
    <property type="evidence" value="ECO:0007669"/>
    <property type="project" value="UniProtKB-UniRule"/>
</dbReference>
<protein>
    <submittedName>
        <fullName evidence="8">ABC transporter permease protein YxdM</fullName>
    </submittedName>
</protein>
<feature type="transmembrane region" description="Helical" evidence="6">
    <location>
        <begin position="523"/>
        <end position="545"/>
    </location>
</feature>
<proteinExistence type="inferred from homology"/>
<dbReference type="InterPro" id="IPR003838">
    <property type="entry name" value="ABC3_permease_C"/>
</dbReference>
<organism evidence="8 9">
    <name type="scientific">Clostridium colicanis DSM 13634</name>
    <dbReference type="NCBI Taxonomy" id="1121305"/>
    <lineage>
        <taxon>Bacteria</taxon>
        <taxon>Bacillati</taxon>
        <taxon>Bacillota</taxon>
        <taxon>Clostridia</taxon>
        <taxon>Eubacteriales</taxon>
        <taxon>Clostridiaceae</taxon>
        <taxon>Clostridium</taxon>
    </lineage>
</organism>
<comment type="subcellular location">
    <subcellularLocation>
        <location evidence="1 6">Cell membrane</location>
        <topology evidence="1 6">Multi-pass membrane protein</topology>
    </subcellularLocation>
</comment>
<dbReference type="PANTHER" id="PTHR46795:SF2">
    <property type="entry name" value="ABC TRANSPORTER, PERMEASE PROTEIN"/>
    <property type="match status" value="1"/>
</dbReference>
<feature type="transmembrane region" description="Helical" evidence="6">
    <location>
        <begin position="18"/>
        <end position="41"/>
    </location>
</feature>
<evidence type="ECO:0000256" key="2">
    <source>
        <dbReference type="ARBA" id="ARBA00022475"/>
    </source>
</evidence>
<name>A0A151AP72_9CLOT</name>
<dbReference type="EMBL" id="LTBB01000005">
    <property type="protein sequence ID" value="KYH29187.1"/>
    <property type="molecule type" value="Genomic_DNA"/>
</dbReference>
<feature type="transmembrane region" description="Helical" evidence="6">
    <location>
        <begin position="150"/>
        <end position="173"/>
    </location>
</feature>